<dbReference type="SUPFAM" id="SSF53649">
    <property type="entry name" value="Alkaline phosphatase-like"/>
    <property type="match status" value="1"/>
</dbReference>
<evidence type="ECO:0000256" key="1">
    <source>
        <dbReference type="ARBA" id="ARBA00008779"/>
    </source>
</evidence>
<dbReference type="OrthoDB" id="9777306at2"/>
<comment type="similarity">
    <text evidence="1">Belongs to the sulfatase family.</text>
</comment>
<keyword evidence="3" id="KW-0378">Hydrolase</keyword>
<dbReference type="InterPro" id="IPR017850">
    <property type="entry name" value="Alkaline_phosphatase_core_sf"/>
</dbReference>
<sequence length="244" mass="26848">MPPTPDTPNVLLIHGHDMGRWLSCYGLPNVPTPNLNAFGDTAIVFEQAFSAAPLCTPSRGAMLTGMLPHANGLNGLSHDSWLYFDDVRTLPEYLSDEGYLTTLIGLQHENPDPLVLGYEQVRGLGFLPRSEPVVDAMLEWLAEQDGQRPWFCNVGCWEAHRPWPETDYVPADPATVHVPAYLPDNEHTRADIAAMYGALAQFDENFGRLLAEVDDETLIIVTTDHGVPFPAPRARCSTRGSASP</sequence>
<dbReference type="PROSITE" id="PS00523">
    <property type="entry name" value="SULFATASE_1"/>
    <property type="match status" value="1"/>
</dbReference>
<evidence type="ECO:0000313" key="6">
    <source>
        <dbReference type="Proteomes" id="UP000188145"/>
    </source>
</evidence>
<dbReference type="InterPro" id="IPR024607">
    <property type="entry name" value="Sulfatase_CS"/>
</dbReference>
<dbReference type="GO" id="GO:0005737">
    <property type="term" value="C:cytoplasm"/>
    <property type="evidence" value="ECO:0007669"/>
    <property type="project" value="TreeGrafter"/>
</dbReference>
<keyword evidence="6" id="KW-1185">Reference proteome</keyword>
<name>A0A1Q2CMR7_9ACTN</name>
<dbReference type="Proteomes" id="UP000188145">
    <property type="component" value="Chromosome"/>
</dbReference>
<organism evidence="5 6">
    <name type="scientific">Tessaracoccus aquimaris</name>
    <dbReference type="NCBI Taxonomy" id="1332264"/>
    <lineage>
        <taxon>Bacteria</taxon>
        <taxon>Bacillati</taxon>
        <taxon>Actinomycetota</taxon>
        <taxon>Actinomycetes</taxon>
        <taxon>Propionibacteriales</taxon>
        <taxon>Propionibacteriaceae</taxon>
        <taxon>Tessaracoccus</taxon>
    </lineage>
</organism>
<gene>
    <name evidence="5" type="ORF">BW730_07705</name>
</gene>
<dbReference type="STRING" id="1332264.BW730_07705"/>
<dbReference type="KEGG" id="tes:BW730_07705"/>
<dbReference type="Gene3D" id="3.40.720.10">
    <property type="entry name" value="Alkaline Phosphatase, subunit A"/>
    <property type="match status" value="1"/>
</dbReference>
<proteinExistence type="inferred from homology"/>
<dbReference type="InterPro" id="IPR000917">
    <property type="entry name" value="Sulfatase_N"/>
</dbReference>
<dbReference type="PANTHER" id="PTHR45953">
    <property type="entry name" value="IDURONATE 2-SULFATASE"/>
    <property type="match status" value="1"/>
</dbReference>
<protein>
    <recommendedName>
        <fullName evidence="4">Sulfatase N-terminal domain-containing protein</fullName>
    </recommendedName>
</protein>
<dbReference type="GO" id="GO:0008484">
    <property type="term" value="F:sulfuric ester hydrolase activity"/>
    <property type="evidence" value="ECO:0007669"/>
    <property type="project" value="TreeGrafter"/>
</dbReference>
<dbReference type="Pfam" id="PF00884">
    <property type="entry name" value="Sulfatase"/>
    <property type="match status" value="1"/>
</dbReference>
<evidence type="ECO:0000259" key="4">
    <source>
        <dbReference type="Pfam" id="PF00884"/>
    </source>
</evidence>
<dbReference type="GO" id="GO:0046872">
    <property type="term" value="F:metal ion binding"/>
    <property type="evidence" value="ECO:0007669"/>
    <property type="project" value="UniProtKB-KW"/>
</dbReference>
<accession>A0A1Q2CMR7</accession>
<dbReference type="PANTHER" id="PTHR45953:SF1">
    <property type="entry name" value="IDURONATE 2-SULFATASE"/>
    <property type="match status" value="1"/>
</dbReference>
<evidence type="ECO:0000256" key="2">
    <source>
        <dbReference type="ARBA" id="ARBA00022723"/>
    </source>
</evidence>
<dbReference type="AlphaFoldDB" id="A0A1Q2CMR7"/>
<evidence type="ECO:0000256" key="3">
    <source>
        <dbReference type="ARBA" id="ARBA00022801"/>
    </source>
</evidence>
<keyword evidence="2" id="KW-0479">Metal-binding</keyword>
<dbReference type="EMBL" id="CP019606">
    <property type="protein sequence ID" value="AQP47403.1"/>
    <property type="molecule type" value="Genomic_DNA"/>
</dbReference>
<reference evidence="6" key="1">
    <citation type="submission" date="2017-02" db="EMBL/GenBank/DDBJ databases">
        <title>Tessaracoccus aquaemaris sp. nov., isolated from the intestine of a Korean rockfish, Sebastes schlegelii, in a marine aquaculture pond.</title>
        <authorList>
            <person name="Tak E.J."/>
            <person name="Bae J.-W."/>
        </authorList>
    </citation>
    <scope>NUCLEOTIDE SEQUENCE [LARGE SCALE GENOMIC DNA]</scope>
    <source>
        <strain evidence="6">NSG39</strain>
    </source>
</reference>
<evidence type="ECO:0000313" key="5">
    <source>
        <dbReference type="EMBL" id="AQP47403.1"/>
    </source>
</evidence>
<dbReference type="RefSeq" id="WP_077685731.1">
    <property type="nucleotide sequence ID" value="NZ_CP019606.1"/>
</dbReference>
<feature type="domain" description="Sulfatase N-terminal" evidence="4">
    <location>
        <begin position="8"/>
        <end position="227"/>
    </location>
</feature>